<dbReference type="SUPFAM" id="SSF55298">
    <property type="entry name" value="YjgF-like"/>
    <property type="match status" value="1"/>
</dbReference>
<dbReference type="InterPro" id="IPR049368">
    <property type="entry name" value="FkbO_Hyg5-like_N"/>
</dbReference>
<feature type="binding site" evidence="2">
    <location>
        <position position="138"/>
    </location>
    <ligand>
        <name>substrate</name>
    </ligand>
</feature>
<keyword evidence="5" id="KW-1185">Reference proteome</keyword>
<feature type="binding site" evidence="2">
    <location>
        <position position="208"/>
    </location>
    <ligand>
        <name>substrate</name>
    </ligand>
</feature>
<evidence type="ECO:0000313" key="4">
    <source>
        <dbReference type="EMBL" id="OKH96755.1"/>
    </source>
</evidence>
<evidence type="ECO:0000313" key="5">
    <source>
        <dbReference type="Proteomes" id="UP000186455"/>
    </source>
</evidence>
<dbReference type="Proteomes" id="UP000186455">
    <property type="component" value="Unassembled WGS sequence"/>
</dbReference>
<feature type="domain" description="Chorismatase FkbO/Hyg5-like N-terminal" evidence="3">
    <location>
        <begin position="57"/>
        <end position="175"/>
    </location>
</feature>
<dbReference type="AlphaFoldDB" id="A0A1Q4VG19"/>
<dbReference type="NCBIfam" id="TIGR04444">
    <property type="entry name" value="chori_FkbO_Hyg5"/>
    <property type="match status" value="1"/>
</dbReference>
<proteinExistence type="predicted"/>
<evidence type="ECO:0000256" key="1">
    <source>
        <dbReference type="PIRSR" id="PIRSR631038-1"/>
    </source>
</evidence>
<dbReference type="Gene3D" id="3.30.1330.40">
    <property type="entry name" value="RutC-like"/>
    <property type="match status" value="1"/>
</dbReference>
<feature type="active site" description="Proton acceptor" evidence="1">
    <location>
        <position position="320"/>
    </location>
</feature>
<organism evidence="4 5">
    <name type="scientific">Streptomyces uncialis</name>
    <dbReference type="NCBI Taxonomy" id="1048205"/>
    <lineage>
        <taxon>Bacteria</taxon>
        <taxon>Bacillati</taxon>
        <taxon>Actinomycetota</taxon>
        <taxon>Actinomycetes</taxon>
        <taxon>Kitasatosporales</taxon>
        <taxon>Streptomycetaceae</taxon>
        <taxon>Streptomyces</taxon>
    </lineage>
</organism>
<dbReference type="CDD" id="cd06153">
    <property type="entry name" value="YjgF_YER057c_UK114_like_5"/>
    <property type="match status" value="1"/>
</dbReference>
<dbReference type="EMBL" id="LFBV01000001">
    <property type="protein sequence ID" value="OKH96755.1"/>
    <property type="molecule type" value="Genomic_DNA"/>
</dbReference>
<protein>
    <submittedName>
        <fullName evidence="4">Endoribonuclease L-PSP</fullName>
    </submittedName>
</protein>
<gene>
    <name evidence="4" type="ORF">AB852_05500</name>
</gene>
<feature type="binding site" evidence="2">
    <location>
        <position position="195"/>
    </location>
    <ligand>
        <name>substrate</name>
    </ligand>
</feature>
<evidence type="ECO:0000256" key="2">
    <source>
        <dbReference type="PIRSR" id="PIRSR631038-2"/>
    </source>
</evidence>
<dbReference type="InterPro" id="IPR031038">
    <property type="entry name" value="Chori_FkbO_Hyg5"/>
</dbReference>
<feature type="binding site" evidence="2">
    <location>
        <position position="145"/>
    </location>
    <ligand>
        <name>substrate</name>
    </ligand>
</feature>
<reference evidence="4 5" key="1">
    <citation type="submission" date="2015-06" db="EMBL/GenBank/DDBJ databases">
        <title>Cloning and characterization of the uncialamcin biosynthetic gene cluster.</title>
        <authorList>
            <person name="Yan X."/>
            <person name="Huang T."/>
            <person name="Ge H."/>
            <person name="Shen B."/>
        </authorList>
    </citation>
    <scope>NUCLEOTIDE SEQUENCE [LARGE SCALE GENOMIC DNA]</scope>
    <source>
        <strain evidence="4 5">DCA2648</strain>
    </source>
</reference>
<dbReference type="STRING" id="1048205.AB852_05500"/>
<name>A0A1Q4VG19_9ACTN</name>
<dbReference type="InterPro" id="IPR035959">
    <property type="entry name" value="RutC-like_sf"/>
</dbReference>
<comment type="caution">
    <text evidence="4">The sequence shown here is derived from an EMBL/GenBank/DDBJ whole genome shotgun (WGS) entry which is preliminary data.</text>
</comment>
<evidence type="ECO:0000259" key="3">
    <source>
        <dbReference type="Pfam" id="PF21168"/>
    </source>
</evidence>
<sequence length="326" mass="35294">MECLFVKSACHGRADVVGRGVLGRVAYARGGQPPTLHEGAPRLTVHMAGDNTEPFTEIWVTDRPVRAGVEGSLVYAEDGDHIFCAVRIDERGVYQNAVQSAYEQAFALLSRLGYTELFRMWNLVGAITGDNAEGMENYRDFCVGRARAFDKWPGRIPAATGIGSLSPGIDLYFLATRAGVPRHLENPNQTPAYKYPKQYGPKSPSFARATHLPAADGSTGTVYVSGTASIVGDDTVHHDDIAAQVDATLANIEALISPGNLREHGVEGGYGLKDLDSIKVYVRDEHDLPLVRARCAEVFPDHADIAYLNVDVCRPDLLVEIEGIAG</sequence>
<dbReference type="Pfam" id="PF21168">
    <property type="entry name" value="FkbO_Hyg5-like_N"/>
    <property type="match status" value="1"/>
</dbReference>
<accession>A0A1Q4VG19</accession>